<feature type="transmembrane region" description="Helical" evidence="2">
    <location>
        <begin position="120"/>
        <end position="142"/>
    </location>
</feature>
<dbReference type="Proteomes" id="UP000070258">
    <property type="component" value="Unassembled WGS sequence"/>
</dbReference>
<dbReference type="RefSeq" id="WP_068571189.1">
    <property type="nucleotide sequence ID" value="NZ_LSRF01000033.1"/>
</dbReference>
<evidence type="ECO:0000313" key="3">
    <source>
        <dbReference type="EMBL" id="KXP10153.1"/>
    </source>
</evidence>
<feature type="transmembrane region" description="Helical" evidence="2">
    <location>
        <begin position="188"/>
        <end position="209"/>
    </location>
</feature>
<comment type="caution">
    <text evidence="3">The sequence shown here is derived from an EMBL/GenBank/DDBJ whole genome shotgun (WGS) entry which is preliminary data.</text>
</comment>
<evidence type="ECO:0000256" key="2">
    <source>
        <dbReference type="SAM" id="Phobius"/>
    </source>
</evidence>
<feature type="transmembrane region" description="Helical" evidence="2">
    <location>
        <begin position="30"/>
        <end position="53"/>
    </location>
</feature>
<feature type="transmembrane region" description="Helical" evidence="2">
    <location>
        <begin position="340"/>
        <end position="359"/>
    </location>
</feature>
<evidence type="ECO:0000256" key="1">
    <source>
        <dbReference type="SAM" id="MobiDB-lite"/>
    </source>
</evidence>
<protein>
    <recommendedName>
        <fullName evidence="5">ABC transporter permease</fullName>
    </recommendedName>
</protein>
<feature type="region of interest" description="Disordered" evidence="1">
    <location>
        <begin position="264"/>
        <end position="285"/>
    </location>
</feature>
<organism evidence="3 4">
    <name type="scientific">Tsukamurella pseudospumae</name>
    <dbReference type="NCBI Taxonomy" id="239498"/>
    <lineage>
        <taxon>Bacteria</taxon>
        <taxon>Bacillati</taxon>
        <taxon>Actinomycetota</taxon>
        <taxon>Actinomycetes</taxon>
        <taxon>Mycobacteriales</taxon>
        <taxon>Tsukamurellaceae</taxon>
        <taxon>Tsukamurella</taxon>
    </lineage>
</organism>
<keyword evidence="2" id="KW-0472">Membrane</keyword>
<dbReference type="STRING" id="239498.AXK60_06620"/>
<feature type="transmembrane region" description="Helical" evidence="2">
    <location>
        <begin position="148"/>
        <end position="176"/>
    </location>
</feature>
<keyword evidence="2" id="KW-1133">Transmembrane helix</keyword>
<reference evidence="4" key="1">
    <citation type="submission" date="2016-02" db="EMBL/GenBank/DDBJ databases">
        <authorList>
            <person name="Wen L."/>
            <person name="He K."/>
            <person name="Yang H."/>
        </authorList>
    </citation>
    <scope>NUCLEOTIDE SEQUENCE [LARGE SCALE GENOMIC DNA]</scope>
    <source>
        <strain evidence="4">JCM 15929</strain>
    </source>
</reference>
<feature type="transmembrane region" description="Helical" evidence="2">
    <location>
        <begin position="68"/>
        <end position="87"/>
    </location>
</feature>
<dbReference type="AlphaFoldDB" id="A0A138AI53"/>
<dbReference type="Pfam" id="PF12679">
    <property type="entry name" value="ABC2_membrane_2"/>
    <property type="match status" value="1"/>
</dbReference>
<accession>A0A138AI53</accession>
<dbReference type="OrthoDB" id="149032at2"/>
<sequence>MNGFTAWWRTVGVLVGLELRQRTRATRWRVLLGVFFLVVSAVVFGSLCFALSGTERTQWAYDGWSENLYFIVLGFVGFLGLVIAPTMTATSINGDRKDATLAVVQATPATGLQLATGKLLGAWIASCALLVVSAPYLIWAVAETPYPIGFSLLGIVVVALLFLAYCGIGLGFSAVFSRPIGSAAVTQLTTLFLLIGLPAITAMLTPATVSTMEATQTRFVYNNNDSTGRCTEVRKQVEVTRTERIWWILSPNPAVVFADAAAQSDPGRDARGNRRRYADYTSSQGAPDETALATLADLVSDVRVGADRNHDETCAARYGDDYPSYSRSYEDDSRYVGHSWYWGLLANLALGGIGLAIAARRLRVPAGKLPRGVRIA</sequence>
<evidence type="ECO:0008006" key="5">
    <source>
        <dbReference type="Google" id="ProtNLM"/>
    </source>
</evidence>
<evidence type="ECO:0000313" key="4">
    <source>
        <dbReference type="Proteomes" id="UP000070258"/>
    </source>
</evidence>
<feature type="compositionally biased region" description="Basic and acidic residues" evidence="1">
    <location>
        <begin position="266"/>
        <end position="278"/>
    </location>
</feature>
<gene>
    <name evidence="3" type="ORF">AXK60_06620</name>
</gene>
<name>A0A138AI53_9ACTN</name>
<dbReference type="PANTHER" id="PTHR43471">
    <property type="entry name" value="ABC TRANSPORTER PERMEASE"/>
    <property type="match status" value="1"/>
</dbReference>
<proteinExistence type="predicted"/>
<keyword evidence="2" id="KW-0812">Transmembrane</keyword>
<dbReference type="EMBL" id="LSRF01000033">
    <property type="protein sequence ID" value="KXP10153.1"/>
    <property type="molecule type" value="Genomic_DNA"/>
</dbReference>